<comment type="caution">
    <text evidence="5">The sequence shown here is derived from an EMBL/GenBank/DDBJ whole genome shotgun (WGS) entry which is preliminary data.</text>
</comment>
<dbReference type="Gene3D" id="3.40.600.10">
    <property type="entry name" value="DNA mismatch repair MutH/Restriction endonuclease, type II"/>
    <property type="match status" value="2"/>
</dbReference>
<organism evidence="5 6">
    <name type="scientific">Bacillus bruguierae</name>
    <dbReference type="NCBI Taxonomy" id="3127667"/>
    <lineage>
        <taxon>Bacteria</taxon>
        <taxon>Bacillati</taxon>
        <taxon>Bacillota</taxon>
        <taxon>Bacilli</taxon>
        <taxon>Bacillales</taxon>
        <taxon>Bacillaceae</taxon>
        <taxon>Bacillus</taxon>
    </lineage>
</organism>
<feature type="domain" description="DNA mismatch repair MutH/Type II restriction enzyme Sau3AI" evidence="4">
    <location>
        <begin position="48"/>
        <end position="150"/>
    </location>
</feature>
<dbReference type="InterPro" id="IPR011335">
    <property type="entry name" value="Restrct_endonuc-II-like"/>
</dbReference>
<evidence type="ECO:0000313" key="5">
    <source>
        <dbReference type="EMBL" id="MEI4803872.1"/>
    </source>
</evidence>
<evidence type="ECO:0000259" key="4">
    <source>
        <dbReference type="SMART" id="SM00927"/>
    </source>
</evidence>
<dbReference type="CDD" id="cd22356">
    <property type="entry name" value="Sau3AI_N-like"/>
    <property type="match status" value="1"/>
</dbReference>
<evidence type="ECO:0000256" key="1">
    <source>
        <dbReference type="ARBA" id="ARBA00022722"/>
    </source>
</evidence>
<sequence>MEYTTIEELMLKAKEAEGKTFGEIDSTNRLANAKSKGGLGQVVEESFFGYEINSNAEADFANLGIELKVTPFKRNKNGTLSAKERLVLNIINYMEEVHTHFETSSFWKKNEKLLLMFYEWVADVDRKDYHITKSLLFTYPEADLEIIKQDWETIVTKIHSGKAHELSEGDTNYLGACTKGSNKNSLRTQPYSETPAMQRAFSLKPSYMTALVRRYIQNEELISFTNANELKSKSLEDILYSKFAPYIGLTDKEIAQKLSVDYKPGSKSFVPSLVSSLLGIKGTHLDNIEEFAKANIQFKTIRLEPNGIPKESMSFETIDFNQWTNETWEESYLRERFYETKFLFVVFEFKQTKKENPERELYLKGIKLWNMPVRTIETEIKQLWQEVNKILKEGIQIQYQKRGTKMVETNNLPKSNFNGVTHIRPKAKDGSDKITLPDGQKITKQCYWLNNTYIASIINDDNK</sequence>
<dbReference type="Proteomes" id="UP001372526">
    <property type="component" value="Unassembled WGS sequence"/>
</dbReference>
<dbReference type="EMBL" id="JBAWSX010000018">
    <property type="protein sequence ID" value="MEI4803872.1"/>
    <property type="molecule type" value="Genomic_DNA"/>
</dbReference>
<dbReference type="GO" id="GO:0004519">
    <property type="term" value="F:endonuclease activity"/>
    <property type="evidence" value="ECO:0007669"/>
    <property type="project" value="UniProtKB-KW"/>
</dbReference>
<gene>
    <name evidence="5" type="ORF">WAZ07_22110</name>
</gene>
<keyword evidence="2 5" id="KW-0255">Endonuclease</keyword>
<reference evidence="5 6" key="1">
    <citation type="submission" date="2024-01" db="EMBL/GenBank/DDBJ databases">
        <title>Seven novel Bacillus-like species.</title>
        <authorList>
            <person name="Liu G."/>
        </authorList>
    </citation>
    <scope>NUCLEOTIDE SEQUENCE [LARGE SCALE GENOMIC DNA]</scope>
    <source>
        <strain evidence="5 6">FJAT-51639</strain>
    </source>
</reference>
<name>A0ABU8FMG1_9BACI</name>
<dbReference type="InterPro" id="IPR037057">
    <property type="entry name" value="DNA_rep_MutH/T2_RE_sf"/>
</dbReference>
<protein>
    <submittedName>
        <fullName evidence="5">Sau3AI family type II restriction endonuclease</fullName>
    </submittedName>
</protein>
<dbReference type="CDD" id="cd22355">
    <property type="entry name" value="Sau3AI_C"/>
    <property type="match status" value="1"/>
</dbReference>
<keyword evidence="6" id="KW-1185">Reference proteome</keyword>
<proteinExistence type="predicted"/>
<dbReference type="NCBIfam" id="NF040973">
    <property type="entry name" value="restrict_Sau3AI"/>
    <property type="match status" value="1"/>
</dbReference>
<keyword evidence="1" id="KW-0540">Nuclease</keyword>
<dbReference type="Pfam" id="PF02976">
    <property type="entry name" value="MutH"/>
    <property type="match status" value="2"/>
</dbReference>
<dbReference type="InterPro" id="IPR011337">
    <property type="entry name" value="DNA_rep_MutH/RE_typeII_Sau3AI"/>
</dbReference>
<dbReference type="SMART" id="SM00927">
    <property type="entry name" value="MutH"/>
    <property type="match status" value="1"/>
</dbReference>
<dbReference type="SUPFAM" id="SSF52980">
    <property type="entry name" value="Restriction endonuclease-like"/>
    <property type="match status" value="2"/>
</dbReference>
<keyword evidence="3" id="KW-0378">Hydrolase</keyword>
<evidence type="ECO:0000256" key="3">
    <source>
        <dbReference type="ARBA" id="ARBA00022801"/>
    </source>
</evidence>
<evidence type="ECO:0000313" key="6">
    <source>
        <dbReference type="Proteomes" id="UP001372526"/>
    </source>
</evidence>
<dbReference type="RefSeq" id="WP_336474169.1">
    <property type="nucleotide sequence ID" value="NZ_JBAWSX010000018.1"/>
</dbReference>
<accession>A0ABU8FMG1</accession>
<evidence type="ECO:0000256" key="2">
    <source>
        <dbReference type="ARBA" id="ARBA00022759"/>
    </source>
</evidence>